<sequence>MANNKSPDPDGFTPEFFVLAWPVIHNESQVLDNVGWVHFGPNRGTALDVRSLLSSTRIEDHDSIYWNDLRAKWVTCSSIYHSIPAAPPPWIIIIWHSFAIPRCSINLWPAQGYVVEARLDRGRGPSATTIVKAGTLVCRQHIVVGAEWGRVHASRDTTGKFIEQASPAMPVEIEGLKGLPNGR</sequence>
<comment type="caution">
    <text evidence="4">The sequence shown here is derived from an EMBL/GenBank/DDBJ whole genome shotgun (WGS) entry which is preliminary data.</text>
</comment>
<dbReference type="PANTHER" id="PTHR43381:SF20">
    <property type="entry name" value="TRANSLATION INITIATION FACTOR IF-2, MITOCHONDRIAL"/>
    <property type="match status" value="1"/>
</dbReference>
<keyword evidence="1" id="KW-0547">Nucleotide-binding</keyword>
<accession>A0AAD8MKV8</accession>
<dbReference type="Gene3D" id="2.40.30.10">
    <property type="entry name" value="Translation factors"/>
    <property type="match status" value="1"/>
</dbReference>
<reference evidence="4" key="1">
    <citation type="submission" date="2023-02" db="EMBL/GenBank/DDBJ databases">
        <title>Genome of toxic invasive species Heracleum sosnowskyi carries increased number of genes despite the absence of recent whole-genome duplications.</title>
        <authorList>
            <person name="Schelkunov M."/>
            <person name="Shtratnikova V."/>
            <person name="Makarenko M."/>
            <person name="Klepikova A."/>
            <person name="Omelchenko D."/>
            <person name="Novikova G."/>
            <person name="Obukhova E."/>
            <person name="Bogdanov V."/>
            <person name="Penin A."/>
            <person name="Logacheva M."/>
        </authorList>
    </citation>
    <scope>NUCLEOTIDE SEQUENCE</scope>
    <source>
        <strain evidence="4">Hsosn_3</strain>
        <tissue evidence="4">Leaf</tissue>
    </source>
</reference>
<dbReference type="Pfam" id="PF22042">
    <property type="entry name" value="EF-G_D2"/>
    <property type="match status" value="1"/>
</dbReference>
<gene>
    <name evidence="4" type="ORF">POM88_033294</name>
</gene>
<proteinExistence type="predicted"/>
<keyword evidence="5" id="KW-1185">Reference proteome</keyword>
<dbReference type="GO" id="GO:0003743">
    <property type="term" value="F:translation initiation factor activity"/>
    <property type="evidence" value="ECO:0007669"/>
    <property type="project" value="TreeGrafter"/>
</dbReference>
<feature type="domain" description="Elongation factor G-like" evidence="3">
    <location>
        <begin position="109"/>
        <end position="180"/>
    </location>
</feature>
<dbReference type="Proteomes" id="UP001237642">
    <property type="component" value="Unassembled WGS sequence"/>
</dbReference>
<dbReference type="GO" id="GO:0005737">
    <property type="term" value="C:cytoplasm"/>
    <property type="evidence" value="ECO:0007669"/>
    <property type="project" value="TreeGrafter"/>
</dbReference>
<evidence type="ECO:0000256" key="2">
    <source>
        <dbReference type="ARBA" id="ARBA00023134"/>
    </source>
</evidence>
<evidence type="ECO:0000256" key="1">
    <source>
        <dbReference type="ARBA" id="ARBA00022741"/>
    </source>
</evidence>
<evidence type="ECO:0000313" key="5">
    <source>
        <dbReference type="Proteomes" id="UP001237642"/>
    </source>
</evidence>
<evidence type="ECO:0000259" key="3">
    <source>
        <dbReference type="Pfam" id="PF22042"/>
    </source>
</evidence>
<dbReference type="SUPFAM" id="SSF50447">
    <property type="entry name" value="Translation proteins"/>
    <property type="match status" value="1"/>
</dbReference>
<name>A0AAD8MKV8_9APIA</name>
<keyword evidence="2" id="KW-0342">GTP-binding</keyword>
<dbReference type="PANTHER" id="PTHR43381">
    <property type="entry name" value="TRANSLATION INITIATION FACTOR IF-2-RELATED"/>
    <property type="match status" value="1"/>
</dbReference>
<reference evidence="4" key="2">
    <citation type="submission" date="2023-05" db="EMBL/GenBank/DDBJ databases">
        <authorList>
            <person name="Schelkunov M.I."/>
        </authorList>
    </citation>
    <scope>NUCLEOTIDE SEQUENCE</scope>
    <source>
        <strain evidence="4">Hsosn_3</strain>
        <tissue evidence="4">Leaf</tissue>
    </source>
</reference>
<protein>
    <recommendedName>
        <fullName evidence="3">Elongation factor G-like domain-containing protein</fullName>
    </recommendedName>
</protein>
<organism evidence="4 5">
    <name type="scientific">Heracleum sosnowskyi</name>
    <dbReference type="NCBI Taxonomy" id="360622"/>
    <lineage>
        <taxon>Eukaryota</taxon>
        <taxon>Viridiplantae</taxon>
        <taxon>Streptophyta</taxon>
        <taxon>Embryophyta</taxon>
        <taxon>Tracheophyta</taxon>
        <taxon>Spermatophyta</taxon>
        <taxon>Magnoliopsida</taxon>
        <taxon>eudicotyledons</taxon>
        <taxon>Gunneridae</taxon>
        <taxon>Pentapetalae</taxon>
        <taxon>asterids</taxon>
        <taxon>campanulids</taxon>
        <taxon>Apiales</taxon>
        <taxon>Apiaceae</taxon>
        <taxon>Apioideae</taxon>
        <taxon>apioid superclade</taxon>
        <taxon>Tordylieae</taxon>
        <taxon>Tordyliinae</taxon>
        <taxon>Heracleum</taxon>
    </lineage>
</organism>
<evidence type="ECO:0000313" key="4">
    <source>
        <dbReference type="EMBL" id="KAK1377101.1"/>
    </source>
</evidence>
<dbReference type="InterPro" id="IPR009000">
    <property type="entry name" value="Transl_B-barrel_sf"/>
</dbReference>
<dbReference type="InterPro" id="IPR015760">
    <property type="entry name" value="TIF_IF2"/>
</dbReference>
<dbReference type="GO" id="GO:0005525">
    <property type="term" value="F:GTP binding"/>
    <property type="evidence" value="ECO:0007669"/>
    <property type="project" value="UniProtKB-KW"/>
</dbReference>
<dbReference type="EMBL" id="JAUIZM010000007">
    <property type="protein sequence ID" value="KAK1377101.1"/>
    <property type="molecule type" value="Genomic_DNA"/>
</dbReference>
<dbReference type="InterPro" id="IPR053905">
    <property type="entry name" value="EF-G-like_DII"/>
</dbReference>
<dbReference type="AlphaFoldDB" id="A0AAD8MKV8"/>